<proteinExistence type="predicted"/>
<organism evidence="4 5">
    <name type="scientific">Trichlorobacter lovleyi (strain ATCC BAA-1151 / DSM 17278 / SZ)</name>
    <name type="common">Geobacter lovleyi</name>
    <dbReference type="NCBI Taxonomy" id="398767"/>
    <lineage>
        <taxon>Bacteria</taxon>
        <taxon>Pseudomonadati</taxon>
        <taxon>Thermodesulfobacteriota</taxon>
        <taxon>Desulfuromonadia</taxon>
        <taxon>Geobacterales</taxon>
        <taxon>Geobacteraceae</taxon>
        <taxon>Trichlorobacter</taxon>
    </lineage>
</organism>
<feature type="domain" description="NADPH-dependent FMN reductase-like" evidence="3">
    <location>
        <begin position="1"/>
        <end position="145"/>
    </location>
</feature>
<dbReference type="InterPro" id="IPR051796">
    <property type="entry name" value="ISF_SsuE-like"/>
</dbReference>
<evidence type="ECO:0000259" key="3">
    <source>
        <dbReference type="Pfam" id="PF03358"/>
    </source>
</evidence>
<reference evidence="4 5" key="1">
    <citation type="submission" date="2008-05" db="EMBL/GenBank/DDBJ databases">
        <title>Complete sequence of chromosome of Geobacter lovleyi SZ.</title>
        <authorList>
            <consortium name="US DOE Joint Genome Institute"/>
            <person name="Lucas S."/>
            <person name="Copeland A."/>
            <person name="Lapidus A."/>
            <person name="Glavina del Rio T."/>
            <person name="Dalin E."/>
            <person name="Tice H."/>
            <person name="Bruce D."/>
            <person name="Goodwin L."/>
            <person name="Pitluck S."/>
            <person name="Chertkov O."/>
            <person name="Meincke L."/>
            <person name="Brettin T."/>
            <person name="Detter J.C."/>
            <person name="Han C."/>
            <person name="Tapia R."/>
            <person name="Kuske C.R."/>
            <person name="Schmutz J."/>
            <person name="Larimer F."/>
            <person name="Land M."/>
            <person name="Hauser L."/>
            <person name="Kyrpides N."/>
            <person name="Mikhailova N."/>
            <person name="Sung Y."/>
            <person name="Fletcher K.E."/>
            <person name="Ritalahti K.M."/>
            <person name="Loeffler F.E."/>
            <person name="Richardson P."/>
        </authorList>
    </citation>
    <scope>NUCLEOTIDE SEQUENCE [LARGE SCALE GENOMIC DNA]</scope>
    <source>
        <strain evidence="5">ATCC BAA-1151 / DSM 17278 / SZ</strain>
    </source>
</reference>
<dbReference type="PANTHER" id="PTHR43278:SF1">
    <property type="entry name" value="IRON-SULFUR FLAVOPROTEIN MJ1083"/>
    <property type="match status" value="1"/>
</dbReference>
<dbReference type="InterPro" id="IPR029039">
    <property type="entry name" value="Flavoprotein-like_sf"/>
</dbReference>
<dbReference type="AlphaFoldDB" id="B3E5J0"/>
<dbReference type="HOGENOM" id="CLU_050993_1_0_7"/>
<dbReference type="OrthoDB" id="9790975at2"/>
<name>B3E5J0_TRIL1</name>
<dbReference type="Pfam" id="PF03358">
    <property type="entry name" value="FMN_red"/>
    <property type="match status" value="1"/>
</dbReference>
<dbReference type="SUPFAM" id="SSF52218">
    <property type="entry name" value="Flavoproteins"/>
    <property type="match status" value="1"/>
</dbReference>
<accession>B3E5J0</accession>
<sequence length="220" mass="24464">MKITVIIGSPHGMHGNTGRLVEEVMAGLGAAAELELIDLSTLHLQPCLGCDACHKNGSCRLPDDYEMIKTSLLTCDGFVLASPNYIFSVTAQLKTLFDRSSSLIHCLALEGKYGAVAVTSGGAEHDELLRYMVRFINSTGAQSVGSVSSQVSGRRSFPKQAELFDKARELGSELCRCIREQNHFPDQAGYRGSFKARMKRLVESRKDDWDFEFQYWQEHH</sequence>
<keyword evidence="2" id="KW-0288">FMN</keyword>
<protein>
    <submittedName>
        <fullName evidence="4">NADPH-dependent FMN reductase</fullName>
    </submittedName>
</protein>
<dbReference type="RefSeq" id="WP_012469011.1">
    <property type="nucleotide sequence ID" value="NC_010814.1"/>
</dbReference>
<keyword evidence="5" id="KW-1185">Reference proteome</keyword>
<dbReference type="GO" id="GO:0016491">
    <property type="term" value="F:oxidoreductase activity"/>
    <property type="evidence" value="ECO:0007669"/>
    <property type="project" value="InterPro"/>
</dbReference>
<dbReference type="KEGG" id="glo:Glov_0938"/>
<evidence type="ECO:0000313" key="4">
    <source>
        <dbReference type="EMBL" id="ACD94661.1"/>
    </source>
</evidence>
<dbReference type="eggNOG" id="COG0655">
    <property type="taxonomic scope" value="Bacteria"/>
</dbReference>
<dbReference type="PANTHER" id="PTHR43278">
    <property type="entry name" value="NAD(P)H-DEPENDENT FMN-CONTAINING OXIDOREDUCTASE YWQN-RELATED"/>
    <property type="match status" value="1"/>
</dbReference>
<dbReference type="Proteomes" id="UP000002420">
    <property type="component" value="Chromosome"/>
</dbReference>
<dbReference type="STRING" id="398767.Glov_0938"/>
<dbReference type="EMBL" id="CP001089">
    <property type="protein sequence ID" value="ACD94661.1"/>
    <property type="molecule type" value="Genomic_DNA"/>
</dbReference>
<dbReference type="Gene3D" id="3.40.50.360">
    <property type="match status" value="1"/>
</dbReference>
<evidence type="ECO:0000313" key="5">
    <source>
        <dbReference type="Proteomes" id="UP000002420"/>
    </source>
</evidence>
<evidence type="ECO:0000256" key="1">
    <source>
        <dbReference type="ARBA" id="ARBA00022630"/>
    </source>
</evidence>
<keyword evidence="1" id="KW-0285">Flavoprotein</keyword>
<gene>
    <name evidence="4" type="ordered locus">Glov_0938</name>
</gene>
<dbReference type="InterPro" id="IPR005025">
    <property type="entry name" value="FMN_Rdtase-like_dom"/>
</dbReference>
<evidence type="ECO:0000256" key="2">
    <source>
        <dbReference type="ARBA" id="ARBA00022643"/>
    </source>
</evidence>